<gene>
    <name evidence="1" type="ORF">LEP1GSC036_2823</name>
</gene>
<proteinExistence type="predicted"/>
<dbReference type="AlphaFoldDB" id="A0A828Z829"/>
<evidence type="ECO:0000313" key="2">
    <source>
        <dbReference type="Proteomes" id="UP000001338"/>
    </source>
</evidence>
<name>A0A828Z829_9LEPT</name>
<sequence length="45" mass="5336">MELGFLFLSSGMMSGWEKQENVNSKMIPTIFRFIERHPLKLSYIE</sequence>
<protein>
    <submittedName>
        <fullName evidence="1">Uncharacterized protein</fullName>
    </submittedName>
</protein>
<dbReference type="EMBL" id="AFLV02000017">
    <property type="protein sequence ID" value="EKR65567.1"/>
    <property type="molecule type" value="Genomic_DNA"/>
</dbReference>
<reference evidence="1 2" key="1">
    <citation type="submission" date="2012-10" db="EMBL/GenBank/DDBJ databases">
        <authorList>
            <person name="Harkins D.M."/>
            <person name="Durkin A.S."/>
            <person name="Brinkac L.M."/>
            <person name="Haft D.H."/>
            <person name="Selengut J.D."/>
            <person name="Sanka R."/>
            <person name="DePew J."/>
            <person name="Purushe J."/>
            <person name="Whelen A.C."/>
            <person name="Vinetz J.M."/>
            <person name="Sutton G.G."/>
            <person name="Nierman W.C."/>
            <person name="Fouts D.E."/>
        </authorList>
    </citation>
    <scope>NUCLEOTIDE SEQUENCE [LARGE SCALE GENOMIC DNA]</scope>
    <source>
        <strain evidence="1 2">2006001853</strain>
    </source>
</reference>
<organism evidence="1 2">
    <name type="scientific">Leptospira weilii str. 2006001853</name>
    <dbReference type="NCBI Taxonomy" id="1001589"/>
    <lineage>
        <taxon>Bacteria</taxon>
        <taxon>Pseudomonadati</taxon>
        <taxon>Spirochaetota</taxon>
        <taxon>Spirochaetia</taxon>
        <taxon>Leptospirales</taxon>
        <taxon>Leptospiraceae</taxon>
        <taxon>Leptospira</taxon>
    </lineage>
</organism>
<comment type="caution">
    <text evidence="1">The sequence shown here is derived from an EMBL/GenBank/DDBJ whole genome shotgun (WGS) entry which is preliminary data.</text>
</comment>
<accession>A0A828Z829</accession>
<evidence type="ECO:0000313" key="1">
    <source>
        <dbReference type="EMBL" id="EKR65567.1"/>
    </source>
</evidence>
<dbReference type="Proteomes" id="UP000001338">
    <property type="component" value="Unassembled WGS sequence"/>
</dbReference>